<dbReference type="InterPro" id="IPR029069">
    <property type="entry name" value="HotDog_dom_sf"/>
</dbReference>
<dbReference type="InterPro" id="IPR042171">
    <property type="entry name" value="Acyl-CoA_hotdog"/>
</dbReference>
<dbReference type="InterPro" id="IPR003703">
    <property type="entry name" value="Acyl_CoA_thio"/>
</dbReference>
<protein>
    <recommendedName>
        <fullName evidence="7">Acyl-CoA thioesterase II</fullName>
    </recommendedName>
</protein>
<dbReference type="PANTHER" id="PTHR11066">
    <property type="entry name" value="ACYL-COA THIOESTERASE"/>
    <property type="match status" value="1"/>
</dbReference>
<feature type="domain" description="Acyl-CoA thioesterase-like C-terminal" evidence="4">
    <location>
        <begin position="206"/>
        <end position="313"/>
    </location>
</feature>
<feature type="domain" description="Acyl-CoA thioesterase-like N-terminal HotDog" evidence="3">
    <location>
        <begin position="26"/>
        <end position="116"/>
    </location>
</feature>
<name>A0AAD4CM71_ASPNN</name>
<dbReference type="GO" id="GO:0006637">
    <property type="term" value="P:acyl-CoA metabolic process"/>
    <property type="evidence" value="ECO:0007669"/>
    <property type="project" value="InterPro"/>
</dbReference>
<dbReference type="SUPFAM" id="SSF54637">
    <property type="entry name" value="Thioesterase/thiol ester dehydrase-isomerase"/>
    <property type="match status" value="2"/>
</dbReference>
<gene>
    <name evidence="5" type="ORF">FE257_008161</name>
</gene>
<dbReference type="CDD" id="cd03444">
    <property type="entry name" value="Thioesterase_II_repeat1"/>
    <property type="match status" value="1"/>
</dbReference>
<comment type="caution">
    <text evidence="5">The sequence shown here is derived from an EMBL/GenBank/DDBJ whole genome shotgun (WGS) entry which is preliminary data.</text>
</comment>
<dbReference type="Proteomes" id="UP001194746">
    <property type="component" value="Unassembled WGS sequence"/>
</dbReference>
<reference evidence="5" key="2">
    <citation type="submission" date="2020-02" db="EMBL/GenBank/DDBJ databases">
        <authorList>
            <person name="Gilchrist C.L.M."/>
            <person name="Chooi Y.-H."/>
        </authorList>
    </citation>
    <scope>NUCLEOTIDE SEQUENCE</scope>
    <source>
        <strain evidence="5">MST-FP2251</strain>
    </source>
</reference>
<accession>A0AAD4CM71</accession>
<dbReference type="InterPro" id="IPR049450">
    <property type="entry name" value="ACOT8-like_C"/>
</dbReference>
<keyword evidence="2" id="KW-0378">Hydrolase</keyword>
<evidence type="ECO:0000259" key="4">
    <source>
        <dbReference type="Pfam" id="PF20789"/>
    </source>
</evidence>
<dbReference type="EMBL" id="VCAU01000041">
    <property type="protein sequence ID" value="KAF9888991.1"/>
    <property type="molecule type" value="Genomic_DNA"/>
</dbReference>
<sequence>MATTLAQHVALDKSDSDDHYVSTNLPQRMGNAAPIAYGGYAIGLAIHAACKTAPPGFHLFSAVGHFLRPVSTDTNLICRPVELRQSKNFVTYRISVEQRTSPDDKPRLCMEVLTDFHKDEPSVMTYSAKPTRQYSHWRDCKTWQGLFDSEWAQSGKVTEGQMKRFNTLFGLSQQVYEGRPCPEGVSAQNLLGMAKTIVTSQDELEPTEKASADWIRVKHPLPTEGEQMASVGFIMDGMLAFLPLTNNHMFFDDVSACSSLDFALRFFTPRPAMGEWHLREMVSHCAGQGRSFSESRLWDDNGNLVAIMSQQGILRVPAKAKM</sequence>
<dbReference type="GO" id="GO:0009062">
    <property type="term" value="P:fatty acid catabolic process"/>
    <property type="evidence" value="ECO:0007669"/>
    <property type="project" value="TreeGrafter"/>
</dbReference>
<dbReference type="CDD" id="cd03445">
    <property type="entry name" value="Thioesterase_II_repeat2"/>
    <property type="match status" value="1"/>
</dbReference>
<keyword evidence="6" id="KW-1185">Reference proteome</keyword>
<evidence type="ECO:0008006" key="7">
    <source>
        <dbReference type="Google" id="ProtNLM"/>
    </source>
</evidence>
<organism evidence="5 6">
    <name type="scientific">Aspergillus nanangensis</name>
    <dbReference type="NCBI Taxonomy" id="2582783"/>
    <lineage>
        <taxon>Eukaryota</taxon>
        <taxon>Fungi</taxon>
        <taxon>Dikarya</taxon>
        <taxon>Ascomycota</taxon>
        <taxon>Pezizomycotina</taxon>
        <taxon>Eurotiomycetes</taxon>
        <taxon>Eurotiomycetidae</taxon>
        <taxon>Eurotiales</taxon>
        <taxon>Aspergillaceae</taxon>
        <taxon>Aspergillus</taxon>
        <taxon>Aspergillus subgen. Circumdati</taxon>
    </lineage>
</organism>
<reference evidence="5" key="1">
    <citation type="journal article" date="2019" name="Beilstein J. Org. Chem.">
        <title>Nanangenines: drimane sesquiterpenoids as the dominant metabolite cohort of a novel Australian fungus, Aspergillus nanangensis.</title>
        <authorList>
            <person name="Lacey H.J."/>
            <person name="Gilchrist C.L.M."/>
            <person name="Crombie A."/>
            <person name="Kalaitzis J.A."/>
            <person name="Vuong D."/>
            <person name="Rutledge P.J."/>
            <person name="Turner P."/>
            <person name="Pitt J.I."/>
            <person name="Lacey E."/>
            <person name="Chooi Y.H."/>
            <person name="Piggott A.M."/>
        </authorList>
    </citation>
    <scope>NUCLEOTIDE SEQUENCE</scope>
    <source>
        <strain evidence="5">MST-FP2251</strain>
    </source>
</reference>
<evidence type="ECO:0000256" key="1">
    <source>
        <dbReference type="ARBA" id="ARBA00006538"/>
    </source>
</evidence>
<evidence type="ECO:0000259" key="3">
    <source>
        <dbReference type="Pfam" id="PF13622"/>
    </source>
</evidence>
<evidence type="ECO:0000256" key="2">
    <source>
        <dbReference type="ARBA" id="ARBA00022801"/>
    </source>
</evidence>
<dbReference type="Pfam" id="PF20789">
    <property type="entry name" value="4HBT_3C"/>
    <property type="match status" value="1"/>
</dbReference>
<evidence type="ECO:0000313" key="5">
    <source>
        <dbReference type="EMBL" id="KAF9888991.1"/>
    </source>
</evidence>
<dbReference type="GO" id="GO:0005782">
    <property type="term" value="C:peroxisomal matrix"/>
    <property type="evidence" value="ECO:0007669"/>
    <property type="project" value="UniProtKB-SubCell"/>
</dbReference>
<comment type="similarity">
    <text evidence="1">Belongs to the C/M/P thioester hydrolase family.</text>
</comment>
<dbReference type="InterPro" id="IPR049449">
    <property type="entry name" value="TesB_ACOT8-like_N"/>
</dbReference>
<proteinExistence type="inferred from homology"/>
<dbReference type="GO" id="GO:0047617">
    <property type="term" value="F:fatty acyl-CoA hydrolase activity"/>
    <property type="evidence" value="ECO:0007669"/>
    <property type="project" value="InterPro"/>
</dbReference>
<evidence type="ECO:0000313" key="6">
    <source>
        <dbReference type="Proteomes" id="UP001194746"/>
    </source>
</evidence>
<dbReference type="Gene3D" id="2.40.160.210">
    <property type="entry name" value="Acyl-CoA thioesterase, double hotdog domain"/>
    <property type="match status" value="1"/>
</dbReference>
<dbReference type="Pfam" id="PF13622">
    <property type="entry name" value="4HBT_3"/>
    <property type="match status" value="1"/>
</dbReference>
<dbReference type="AlphaFoldDB" id="A0AAD4CM71"/>
<dbReference type="PANTHER" id="PTHR11066:SF35">
    <property type="entry name" value="ACYL-COA THIOESTERASE II"/>
    <property type="match status" value="1"/>
</dbReference>